<comment type="caution">
    <text evidence="1">The sequence shown here is derived from an EMBL/GenBank/DDBJ whole genome shotgun (WGS) entry which is preliminary data.</text>
</comment>
<dbReference type="Gene3D" id="2.160.20.110">
    <property type="match status" value="1"/>
</dbReference>
<evidence type="ECO:0000313" key="3">
    <source>
        <dbReference type="Proteomes" id="UP001642409"/>
    </source>
</evidence>
<sequence>MYRILYQKIQSMLSSILIFQSVSRNTFTALSNNILVNNNLFNFGQKASNLNTIIVDKDLFVYQKQSHLFIYTDSAKQSQINVQMNSVNVFAVFGFNVNNQDIMHSTINISIKFSVITGALICLMCDIQVQNSSLSFIASGKQVSGVMIESMSKIFLKSTLLQFRFNSSLSSGIVNLINQIVEITLTNITLTGYNFLQSSNNGLIVSDLKSNISVALDLAFTCSATPITGNTNFSLILTNNFTLKCKICQTGSLVYGICSDDLQFGQIVNGNLQCVYPFEYYNKKCQCASGYLLNVSVCIDLIKEIDKRSTSNVDYSVQLNEIEQNLNDFVTNQTTINLLLNQYIVNNASALNASIYANNDYLEHNIINNRTQTQVLIDALNTSVNDKIYVQNQIIAALQDQLNVLIKKFDYNPNPTNNTQSDVTINDSPVNIYINISVNSTYINNDLVCLTQTYTTTFDIAAITNQVLSTDFATGYVFSTSNVISNAFINIQDSVYSAVVLPLFQTQNSFNQIKIQIGTQAAGSGSILANGNTLTINTLNIISKDGSQITVNTTSYKLNILQIKTIIGSFTNLLLSLSFASSQGSIYLIGNVLGTLNITNYHILGSYQSTNQIALGSPLVNNSQIFLNNVNFVPQTYNPGNVSSYFFSIVNTSSVNICNISIVLGNNQNAQALNFPATTTSYTYQFGGLIAQLNSTPVAIQDVIHNSNVSYSILYVSNSGLIIGRSGLANNTIIIQRICFQLTLKSNTIFSQFGLIGFFEGTIQFVSSNIQFSIQNINTSTNIASIGQTSTLCPFSIFQNIRIIATITVDTANYLSSLIALNQSPNCTILNTTVQSSNISATSFAGGLIGWCSSLVTIQYTSVFNSNISVIATYAGGFFGLAYSNIQITNSSVQNTTFNQNSQVGGFIGTLQAGSTLLLSICQIFNITITAKVHVGGLVGFADYSSSIVFSDSLVSNSSIIGTSSNAGGFIGTFSQNYYACTLKIVTSKISSIKVSSPTNFGIAVGYKYPAYSVANSILEGENYVNNVKQFNCVNFATTC</sequence>
<protein>
    <submittedName>
        <fullName evidence="1">Uncharacterized protein</fullName>
    </submittedName>
</protein>
<evidence type="ECO:0000313" key="1">
    <source>
        <dbReference type="EMBL" id="CAI9912996.1"/>
    </source>
</evidence>
<dbReference type="EMBL" id="CATOUU010000011">
    <property type="protein sequence ID" value="CAI9912996.1"/>
    <property type="molecule type" value="Genomic_DNA"/>
</dbReference>
<reference evidence="1" key="1">
    <citation type="submission" date="2023-06" db="EMBL/GenBank/DDBJ databases">
        <authorList>
            <person name="Kurt Z."/>
        </authorList>
    </citation>
    <scope>NUCLEOTIDE SEQUENCE</scope>
</reference>
<name>A0AA86N563_9EUKA</name>
<dbReference type="EMBL" id="CAXDID020000368">
    <property type="protein sequence ID" value="CAL6082936.1"/>
    <property type="molecule type" value="Genomic_DNA"/>
</dbReference>
<proteinExistence type="predicted"/>
<dbReference type="AlphaFoldDB" id="A0AA86N563"/>
<keyword evidence="3" id="KW-1185">Reference proteome</keyword>
<dbReference type="Proteomes" id="UP001642409">
    <property type="component" value="Unassembled WGS sequence"/>
</dbReference>
<gene>
    <name evidence="2" type="ORF">HINF_LOCUS61484</name>
    <name evidence="1" type="ORF">HINF_LOCUS641</name>
</gene>
<organism evidence="1">
    <name type="scientific">Hexamita inflata</name>
    <dbReference type="NCBI Taxonomy" id="28002"/>
    <lineage>
        <taxon>Eukaryota</taxon>
        <taxon>Metamonada</taxon>
        <taxon>Diplomonadida</taxon>
        <taxon>Hexamitidae</taxon>
        <taxon>Hexamitinae</taxon>
        <taxon>Hexamita</taxon>
    </lineage>
</organism>
<reference evidence="2 3" key="2">
    <citation type="submission" date="2024-07" db="EMBL/GenBank/DDBJ databases">
        <authorList>
            <person name="Akdeniz Z."/>
        </authorList>
    </citation>
    <scope>NUCLEOTIDE SEQUENCE [LARGE SCALE GENOMIC DNA]</scope>
</reference>
<evidence type="ECO:0000313" key="2">
    <source>
        <dbReference type="EMBL" id="CAL6082936.1"/>
    </source>
</evidence>
<accession>A0AA86N563</accession>